<gene>
    <name evidence="9" type="ORF">QBC38DRAFT_368483</name>
</gene>
<comment type="similarity">
    <text evidence="5">Belongs to the SAT4 family.</text>
</comment>
<keyword evidence="3 7" id="KW-1133">Transmembrane helix</keyword>
<accession>A0AAN7GV70</accession>
<dbReference type="Pfam" id="PF20684">
    <property type="entry name" value="Fung_rhodopsin"/>
    <property type="match status" value="1"/>
</dbReference>
<evidence type="ECO:0000259" key="8">
    <source>
        <dbReference type="Pfam" id="PF20684"/>
    </source>
</evidence>
<dbReference type="GO" id="GO:0016020">
    <property type="term" value="C:membrane"/>
    <property type="evidence" value="ECO:0007669"/>
    <property type="project" value="UniProtKB-SubCell"/>
</dbReference>
<evidence type="ECO:0000313" key="9">
    <source>
        <dbReference type="EMBL" id="KAK4225572.1"/>
    </source>
</evidence>
<evidence type="ECO:0000313" key="10">
    <source>
        <dbReference type="Proteomes" id="UP001301958"/>
    </source>
</evidence>
<organism evidence="9 10">
    <name type="scientific">Podospora fimiseda</name>
    <dbReference type="NCBI Taxonomy" id="252190"/>
    <lineage>
        <taxon>Eukaryota</taxon>
        <taxon>Fungi</taxon>
        <taxon>Dikarya</taxon>
        <taxon>Ascomycota</taxon>
        <taxon>Pezizomycotina</taxon>
        <taxon>Sordariomycetes</taxon>
        <taxon>Sordariomycetidae</taxon>
        <taxon>Sordariales</taxon>
        <taxon>Podosporaceae</taxon>
        <taxon>Podospora</taxon>
    </lineage>
</organism>
<feature type="transmembrane region" description="Helical" evidence="7">
    <location>
        <begin position="223"/>
        <end position="249"/>
    </location>
</feature>
<dbReference type="PANTHER" id="PTHR33048:SF108">
    <property type="entry name" value="INTEGRAL MEMBRANE PROTEIN"/>
    <property type="match status" value="1"/>
</dbReference>
<keyword evidence="10" id="KW-1185">Reference proteome</keyword>
<evidence type="ECO:0000256" key="6">
    <source>
        <dbReference type="SAM" id="MobiDB-lite"/>
    </source>
</evidence>
<comment type="caution">
    <text evidence="9">The sequence shown here is derived from an EMBL/GenBank/DDBJ whole genome shotgun (WGS) entry which is preliminary data.</text>
</comment>
<evidence type="ECO:0000256" key="2">
    <source>
        <dbReference type="ARBA" id="ARBA00022692"/>
    </source>
</evidence>
<comment type="subcellular location">
    <subcellularLocation>
        <location evidence="1">Membrane</location>
        <topology evidence="1">Multi-pass membrane protein</topology>
    </subcellularLocation>
</comment>
<feature type="transmembrane region" description="Helical" evidence="7">
    <location>
        <begin position="103"/>
        <end position="130"/>
    </location>
</feature>
<feature type="domain" description="Rhodopsin" evidence="8">
    <location>
        <begin position="48"/>
        <end position="287"/>
    </location>
</feature>
<sequence>MDAFSRPVSSSSSSLLALPTTPASGLQIFALFFNFFFPALALVVVSIRVAGRVVKAHLAIDDWLVCIAMLMAIAQTILSFFFIKANFVGIPSSRVPPHDPTQGLIWAYAVQILYNPILALVKSSVLIFLGRIFGQKDTVRKFLLWLNVANVSQMVAVFFAITLQCTPVAFNWDFSIRGGKCVDRRVLYTATAVFNIVMDLLILGTPVVIFWKLRIGRRTKIGLLGVFLLGFLVTITSIVRLILLVQGLFNLQVINDPTRNIGFITSGIETNLAIITASAPALRPIFRSREKGGWFGITTRTGRRTVNNDDDDRDRDLEAKPVGWDKNEAMPTTPGVAAVRGGKSGRRGGGRGGRLSSGRRKTAQQTKSGRGGGKLKPVIRVKTVGDQIELRSQSPRSSGEEMMMTGDGLRKMSDVRREVDGLVKEIGDGTIITGRKFYPSERYYSESIYPPPPPSEPPGPAELDLRIRDEERKFYYNEDIRVSRRYGVVTPREGGRTPTTATSKGWDGVGGRPF</sequence>
<reference evidence="9" key="1">
    <citation type="journal article" date="2023" name="Mol. Phylogenet. Evol.">
        <title>Genome-scale phylogeny and comparative genomics of the fungal order Sordariales.</title>
        <authorList>
            <person name="Hensen N."/>
            <person name="Bonometti L."/>
            <person name="Westerberg I."/>
            <person name="Brannstrom I.O."/>
            <person name="Guillou S."/>
            <person name="Cros-Aarteil S."/>
            <person name="Calhoun S."/>
            <person name="Haridas S."/>
            <person name="Kuo A."/>
            <person name="Mondo S."/>
            <person name="Pangilinan J."/>
            <person name="Riley R."/>
            <person name="LaButti K."/>
            <person name="Andreopoulos B."/>
            <person name="Lipzen A."/>
            <person name="Chen C."/>
            <person name="Yan M."/>
            <person name="Daum C."/>
            <person name="Ng V."/>
            <person name="Clum A."/>
            <person name="Steindorff A."/>
            <person name="Ohm R.A."/>
            <person name="Martin F."/>
            <person name="Silar P."/>
            <person name="Natvig D.O."/>
            <person name="Lalanne C."/>
            <person name="Gautier V."/>
            <person name="Ament-Velasquez S.L."/>
            <person name="Kruys A."/>
            <person name="Hutchinson M.I."/>
            <person name="Powell A.J."/>
            <person name="Barry K."/>
            <person name="Miller A.N."/>
            <person name="Grigoriev I.V."/>
            <person name="Debuchy R."/>
            <person name="Gladieux P."/>
            <person name="Hiltunen Thoren M."/>
            <person name="Johannesson H."/>
        </authorList>
    </citation>
    <scope>NUCLEOTIDE SEQUENCE</scope>
    <source>
        <strain evidence="9">CBS 990.96</strain>
    </source>
</reference>
<dbReference type="EMBL" id="MU865364">
    <property type="protein sequence ID" value="KAK4225572.1"/>
    <property type="molecule type" value="Genomic_DNA"/>
</dbReference>
<dbReference type="PANTHER" id="PTHR33048">
    <property type="entry name" value="PTH11-LIKE INTEGRAL MEMBRANE PROTEIN (AFU_ORTHOLOGUE AFUA_5G11245)"/>
    <property type="match status" value="1"/>
</dbReference>
<name>A0AAN7GV70_9PEZI</name>
<dbReference type="Proteomes" id="UP001301958">
    <property type="component" value="Unassembled WGS sequence"/>
</dbReference>
<evidence type="ECO:0000256" key="4">
    <source>
        <dbReference type="ARBA" id="ARBA00023136"/>
    </source>
</evidence>
<keyword evidence="2 7" id="KW-0812">Transmembrane</keyword>
<evidence type="ECO:0000256" key="7">
    <source>
        <dbReference type="SAM" id="Phobius"/>
    </source>
</evidence>
<evidence type="ECO:0000256" key="5">
    <source>
        <dbReference type="ARBA" id="ARBA00038359"/>
    </source>
</evidence>
<proteinExistence type="inferred from homology"/>
<feature type="transmembrane region" description="Helical" evidence="7">
    <location>
        <begin position="190"/>
        <end position="211"/>
    </location>
</feature>
<feature type="region of interest" description="Disordered" evidence="6">
    <location>
        <begin position="490"/>
        <end position="514"/>
    </location>
</feature>
<protein>
    <recommendedName>
        <fullName evidence="8">Rhodopsin domain-containing protein</fullName>
    </recommendedName>
</protein>
<dbReference type="AlphaFoldDB" id="A0AAN7GV70"/>
<feature type="transmembrane region" description="Helical" evidence="7">
    <location>
        <begin position="63"/>
        <end position="83"/>
    </location>
</feature>
<keyword evidence="4 7" id="KW-0472">Membrane</keyword>
<feature type="compositionally biased region" description="Basic and acidic residues" evidence="6">
    <location>
        <begin position="314"/>
        <end position="328"/>
    </location>
</feature>
<dbReference type="InterPro" id="IPR052337">
    <property type="entry name" value="SAT4-like"/>
</dbReference>
<feature type="region of interest" description="Disordered" evidence="6">
    <location>
        <begin position="302"/>
        <end position="381"/>
    </location>
</feature>
<evidence type="ECO:0000256" key="1">
    <source>
        <dbReference type="ARBA" id="ARBA00004141"/>
    </source>
</evidence>
<reference evidence="9" key="2">
    <citation type="submission" date="2023-05" db="EMBL/GenBank/DDBJ databases">
        <authorList>
            <consortium name="Lawrence Berkeley National Laboratory"/>
            <person name="Steindorff A."/>
            <person name="Hensen N."/>
            <person name="Bonometti L."/>
            <person name="Westerberg I."/>
            <person name="Brannstrom I.O."/>
            <person name="Guillou S."/>
            <person name="Cros-Aarteil S."/>
            <person name="Calhoun S."/>
            <person name="Haridas S."/>
            <person name="Kuo A."/>
            <person name="Mondo S."/>
            <person name="Pangilinan J."/>
            <person name="Riley R."/>
            <person name="Labutti K."/>
            <person name="Andreopoulos B."/>
            <person name="Lipzen A."/>
            <person name="Chen C."/>
            <person name="Yanf M."/>
            <person name="Daum C."/>
            <person name="Ng V."/>
            <person name="Clum A."/>
            <person name="Ohm R."/>
            <person name="Martin F."/>
            <person name="Silar P."/>
            <person name="Natvig D."/>
            <person name="Lalanne C."/>
            <person name="Gautier V."/>
            <person name="Ament-Velasquez S.L."/>
            <person name="Kruys A."/>
            <person name="Hutchinson M.I."/>
            <person name="Powell A.J."/>
            <person name="Barry K."/>
            <person name="Miller A.N."/>
            <person name="Grigoriev I.V."/>
            <person name="Debuchy R."/>
            <person name="Gladieux P."/>
            <person name="Thoren M.H."/>
            <person name="Johannesson H."/>
        </authorList>
    </citation>
    <scope>NUCLEOTIDE SEQUENCE</scope>
    <source>
        <strain evidence="9">CBS 990.96</strain>
    </source>
</reference>
<evidence type="ECO:0000256" key="3">
    <source>
        <dbReference type="ARBA" id="ARBA00022989"/>
    </source>
</evidence>
<dbReference type="InterPro" id="IPR049326">
    <property type="entry name" value="Rhodopsin_dom_fungi"/>
</dbReference>
<feature type="transmembrane region" description="Helical" evidence="7">
    <location>
        <begin position="28"/>
        <end position="51"/>
    </location>
</feature>
<feature type="transmembrane region" description="Helical" evidence="7">
    <location>
        <begin position="142"/>
        <end position="170"/>
    </location>
</feature>